<feature type="domain" description="Plastocyanin-like" evidence="6">
    <location>
        <begin position="38"/>
        <end position="141"/>
    </location>
</feature>
<dbReference type="PANTHER" id="PTHR11709:SF296">
    <property type="entry name" value="MULTI-COPPER OXIDASE TYPE I FAMILY PROTEIN"/>
    <property type="match status" value="1"/>
</dbReference>
<evidence type="ECO:0000259" key="4">
    <source>
        <dbReference type="Pfam" id="PF00394"/>
    </source>
</evidence>
<dbReference type="Pfam" id="PF07732">
    <property type="entry name" value="Cu-oxidase_3"/>
    <property type="match status" value="1"/>
</dbReference>
<dbReference type="InterPro" id="IPR008972">
    <property type="entry name" value="Cupredoxin"/>
</dbReference>
<evidence type="ECO:0000259" key="5">
    <source>
        <dbReference type="Pfam" id="PF07731"/>
    </source>
</evidence>
<keyword evidence="2" id="KW-0325">Glycoprotein</keyword>
<evidence type="ECO:0000256" key="2">
    <source>
        <dbReference type="ARBA" id="ARBA00023180"/>
    </source>
</evidence>
<dbReference type="InterPro" id="IPR001117">
    <property type="entry name" value="Cu-oxidase_2nd"/>
</dbReference>
<comment type="caution">
    <text evidence="7">The sequence shown here is derived from an EMBL/GenBank/DDBJ whole genome shotgun (WGS) entry which is preliminary data.</text>
</comment>
<feature type="signal peptide" evidence="3">
    <location>
        <begin position="1"/>
        <end position="30"/>
    </location>
</feature>
<protein>
    <submittedName>
        <fullName evidence="7">Monocopper oxidase-like protein sku5</fullName>
    </submittedName>
</protein>
<keyword evidence="8" id="KW-1185">Reference proteome</keyword>
<accession>A0AAW0KEM9</accession>
<name>A0AAW0KEM9_QUESU</name>
<dbReference type="InterPro" id="IPR011707">
    <property type="entry name" value="Cu-oxidase-like_N"/>
</dbReference>
<feature type="chain" id="PRO_5043799483" evidence="3">
    <location>
        <begin position="31"/>
        <end position="553"/>
    </location>
</feature>
<dbReference type="Pfam" id="PF00394">
    <property type="entry name" value="Cu-oxidase"/>
    <property type="match status" value="1"/>
</dbReference>
<organism evidence="7 8">
    <name type="scientific">Quercus suber</name>
    <name type="common">Cork oak</name>
    <dbReference type="NCBI Taxonomy" id="58331"/>
    <lineage>
        <taxon>Eukaryota</taxon>
        <taxon>Viridiplantae</taxon>
        <taxon>Streptophyta</taxon>
        <taxon>Embryophyta</taxon>
        <taxon>Tracheophyta</taxon>
        <taxon>Spermatophyta</taxon>
        <taxon>Magnoliopsida</taxon>
        <taxon>eudicotyledons</taxon>
        <taxon>Gunneridae</taxon>
        <taxon>Pentapetalae</taxon>
        <taxon>rosids</taxon>
        <taxon>fabids</taxon>
        <taxon>Fagales</taxon>
        <taxon>Fagaceae</taxon>
        <taxon>Quercus</taxon>
    </lineage>
</organism>
<dbReference type="InterPro" id="IPR011706">
    <property type="entry name" value="Cu-oxidase_C"/>
</dbReference>
<feature type="domain" description="Plastocyanin-like" evidence="5">
    <location>
        <begin position="345"/>
        <end position="480"/>
    </location>
</feature>
<dbReference type="AlphaFoldDB" id="A0AAW0KEM9"/>
<dbReference type="GO" id="GO:0005507">
    <property type="term" value="F:copper ion binding"/>
    <property type="evidence" value="ECO:0007669"/>
    <property type="project" value="InterPro"/>
</dbReference>
<sequence>MRLIKPLRFITSTFLYFVTVSTMLVHTSDPEIFFDWTVSYAQRAPLGVNKQVIVINDQFPGPLLNVTTDNVVHVNIHNNLTDPFLMTWLNGVQLRRNSWQDGVQGTNCPILPDQIGTFFYFPSLHFQKAAGGFGAIRVNNRAVIPIPFSLPYQYFDVLIGDWYNADYQMLRASLDVGNGATYRLRISNLGLKTSINFRIQDHLMRLVETEGSYTTQDDEYDSLDIHVGQSYSVLVTAKNDTNGTSYPMIASSRFTKNILFGLGVIRYPGFVAHPLGPISPGPTPFNYTYSMLQAQSIRRNLSVGASLANPQGSYHYGQINISRTLILKNGVIFDGHKLRYTINGDTPLKLADYFRLSDVFEPNIMFDTPNDNVLLVLGTSVVDAMYHDYVHVVFQNPLQQIQTWHLDGYNFFVVGMGFGTWDESKKESYNLFNAVSRSTIQVYPLAWTAVLVKLDNQGMWNLRSQNAENWYLGQELYIRVKGIGQDDPSTIPIQDEAPIPENEADFFKGHAGCTFDYCISYFKCQYKYFEYLLHLEAIPRADLDPLLGFDFNM</sequence>
<keyword evidence="3" id="KW-0732">Signal</keyword>
<dbReference type="SUPFAM" id="SSF49503">
    <property type="entry name" value="Cupredoxins"/>
    <property type="match status" value="3"/>
</dbReference>
<dbReference type="Pfam" id="PF07731">
    <property type="entry name" value="Cu-oxidase_2"/>
    <property type="match status" value="1"/>
</dbReference>
<feature type="domain" description="Plastocyanin-like" evidence="4">
    <location>
        <begin position="168"/>
        <end position="260"/>
    </location>
</feature>
<evidence type="ECO:0000256" key="1">
    <source>
        <dbReference type="ARBA" id="ARBA00010609"/>
    </source>
</evidence>
<evidence type="ECO:0000259" key="6">
    <source>
        <dbReference type="Pfam" id="PF07732"/>
    </source>
</evidence>
<dbReference type="EMBL" id="PKMF04000319">
    <property type="protein sequence ID" value="KAK7837858.1"/>
    <property type="molecule type" value="Genomic_DNA"/>
</dbReference>
<gene>
    <name evidence="7" type="primary">SKU5_4</name>
    <name evidence="7" type="ORF">CFP56_020651</name>
</gene>
<evidence type="ECO:0000256" key="3">
    <source>
        <dbReference type="SAM" id="SignalP"/>
    </source>
</evidence>
<comment type="similarity">
    <text evidence="1">Belongs to the multicopper oxidase family.</text>
</comment>
<evidence type="ECO:0000313" key="7">
    <source>
        <dbReference type="EMBL" id="KAK7837858.1"/>
    </source>
</evidence>
<proteinExistence type="inferred from homology"/>
<dbReference type="Proteomes" id="UP000237347">
    <property type="component" value="Unassembled WGS sequence"/>
</dbReference>
<dbReference type="Gene3D" id="2.60.40.420">
    <property type="entry name" value="Cupredoxins - blue copper proteins"/>
    <property type="match status" value="3"/>
</dbReference>
<dbReference type="PANTHER" id="PTHR11709">
    <property type="entry name" value="MULTI-COPPER OXIDASE"/>
    <property type="match status" value="1"/>
</dbReference>
<reference evidence="7 8" key="1">
    <citation type="journal article" date="2018" name="Sci. Data">
        <title>The draft genome sequence of cork oak.</title>
        <authorList>
            <person name="Ramos A.M."/>
            <person name="Usie A."/>
            <person name="Barbosa P."/>
            <person name="Barros P.M."/>
            <person name="Capote T."/>
            <person name="Chaves I."/>
            <person name="Simoes F."/>
            <person name="Abreu I."/>
            <person name="Carrasquinho I."/>
            <person name="Faro C."/>
            <person name="Guimaraes J.B."/>
            <person name="Mendonca D."/>
            <person name="Nobrega F."/>
            <person name="Rodrigues L."/>
            <person name="Saibo N.J.M."/>
            <person name="Varela M.C."/>
            <person name="Egas C."/>
            <person name="Matos J."/>
            <person name="Miguel C.M."/>
            <person name="Oliveira M.M."/>
            <person name="Ricardo C.P."/>
            <person name="Goncalves S."/>
        </authorList>
    </citation>
    <scope>NUCLEOTIDE SEQUENCE [LARGE SCALE GENOMIC DNA]</scope>
    <source>
        <strain evidence="8">cv. HL8</strain>
    </source>
</reference>
<dbReference type="GO" id="GO:0016491">
    <property type="term" value="F:oxidoreductase activity"/>
    <property type="evidence" value="ECO:0007669"/>
    <property type="project" value="InterPro"/>
</dbReference>
<evidence type="ECO:0000313" key="8">
    <source>
        <dbReference type="Proteomes" id="UP000237347"/>
    </source>
</evidence>
<dbReference type="InterPro" id="IPR045087">
    <property type="entry name" value="Cu-oxidase_fam"/>
</dbReference>